<evidence type="ECO:0000256" key="3">
    <source>
        <dbReference type="ARBA" id="ARBA00022691"/>
    </source>
</evidence>
<dbReference type="EMBL" id="BPQI01000136">
    <property type="protein sequence ID" value="GJD58236.1"/>
    <property type="molecule type" value="Genomic_DNA"/>
</dbReference>
<dbReference type="InterPro" id="IPR010940">
    <property type="entry name" value="Mg_prot_MeTrfase_C"/>
</dbReference>
<keyword evidence="10" id="KW-1185">Reference proteome</keyword>
<accession>A0A564FYS1</accession>
<evidence type="ECO:0000256" key="1">
    <source>
        <dbReference type="ARBA" id="ARBA00022603"/>
    </source>
</evidence>
<evidence type="ECO:0000313" key="9">
    <source>
        <dbReference type="Proteomes" id="UP000401717"/>
    </source>
</evidence>
<keyword evidence="3" id="KW-0949">S-adenosyl-L-methionine</keyword>
<dbReference type="EC" id="2.1.1.11" evidence="4"/>
<dbReference type="CDD" id="cd02440">
    <property type="entry name" value="AdoMet_MTases"/>
    <property type="match status" value="1"/>
</dbReference>
<dbReference type="NCBIfam" id="TIGR02021">
    <property type="entry name" value="BchM-ChlM"/>
    <property type="match status" value="1"/>
</dbReference>
<feature type="domain" description="Magnesium-protoporphyrin IX methyltransferase C-terminal" evidence="6">
    <location>
        <begin position="132"/>
        <end position="231"/>
    </location>
</feature>
<dbReference type="Pfam" id="PF07109">
    <property type="entry name" value="Mg-por_mtran_C"/>
    <property type="match status" value="1"/>
</dbReference>
<evidence type="ECO:0000256" key="4">
    <source>
        <dbReference type="NCBIfam" id="TIGR02021"/>
    </source>
</evidence>
<reference evidence="7" key="2">
    <citation type="journal article" date="2021" name="Front. Microbiol.">
        <title>Comprehensive Comparative Genomics and Phenotyping of Methylobacterium Species.</title>
        <authorList>
            <person name="Alessa O."/>
            <person name="Ogura Y."/>
            <person name="Fujitani Y."/>
            <person name="Takami H."/>
            <person name="Hayashi T."/>
            <person name="Sahin N."/>
            <person name="Tani A."/>
        </authorList>
    </citation>
    <scope>NUCLEOTIDE SEQUENCE</scope>
    <source>
        <strain evidence="7">DSM 22415</strain>
    </source>
</reference>
<keyword evidence="7" id="KW-0830">Ubiquinone</keyword>
<evidence type="ECO:0000313" key="7">
    <source>
        <dbReference type="EMBL" id="GJD58236.1"/>
    </source>
</evidence>
<dbReference type="Proteomes" id="UP001055303">
    <property type="component" value="Unassembled WGS sequence"/>
</dbReference>
<dbReference type="SUPFAM" id="SSF53335">
    <property type="entry name" value="S-adenosyl-L-methionine-dependent methyltransferases"/>
    <property type="match status" value="1"/>
</dbReference>
<dbReference type="OrthoDB" id="9765084at2"/>
<dbReference type="InterPro" id="IPR010251">
    <property type="entry name" value="Mg_prot_MeTrfase"/>
</dbReference>
<organism evidence="8 9">
    <name type="scientific">Methylobacterium dankookense</name>
    <dbReference type="NCBI Taxonomy" id="560405"/>
    <lineage>
        <taxon>Bacteria</taxon>
        <taxon>Pseudomonadati</taxon>
        <taxon>Pseudomonadota</taxon>
        <taxon>Alphaproteobacteria</taxon>
        <taxon>Hyphomicrobiales</taxon>
        <taxon>Methylobacteriaceae</taxon>
        <taxon>Methylobacterium</taxon>
    </lineage>
</organism>
<protein>
    <recommendedName>
        <fullName evidence="4">Magnesium protoporphyrin IX methyltransferase</fullName>
        <ecNumber evidence="4">2.1.1.11</ecNumber>
    </recommendedName>
</protein>
<name>A0A564FYS1_9HYPH</name>
<dbReference type="AlphaFoldDB" id="A0A564FYS1"/>
<dbReference type="EMBL" id="CABFVH010000016">
    <property type="protein sequence ID" value="VUF13127.1"/>
    <property type="molecule type" value="Genomic_DNA"/>
</dbReference>
<evidence type="ECO:0000313" key="10">
    <source>
        <dbReference type="Proteomes" id="UP001055303"/>
    </source>
</evidence>
<reference evidence="7" key="3">
    <citation type="submission" date="2021-08" db="EMBL/GenBank/DDBJ databases">
        <authorList>
            <person name="Tani A."/>
            <person name="Ola A."/>
            <person name="Ogura Y."/>
            <person name="Katsura K."/>
            <person name="Hayashi T."/>
        </authorList>
    </citation>
    <scope>NUCLEOTIDE SEQUENCE</scope>
    <source>
        <strain evidence="7">DSM 22415</strain>
    </source>
</reference>
<keyword evidence="1 8" id="KW-0489">Methyltransferase</keyword>
<evidence type="ECO:0000256" key="2">
    <source>
        <dbReference type="ARBA" id="ARBA00022679"/>
    </source>
</evidence>
<evidence type="ECO:0000259" key="6">
    <source>
        <dbReference type="Pfam" id="PF07109"/>
    </source>
</evidence>
<dbReference type="PANTHER" id="PTHR43464">
    <property type="entry name" value="METHYLTRANSFERASE"/>
    <property type="match status" value="1"/>
</dbReference>
<gene>
    <name evidence="8" type="primary">bchM</name>
    <name evidence="7" type="synonym">COQ3_4</name>
    <name evidence="7" type="ORF">IFDJLNFL_4153</name>
    <name evidence="8" type="ORF">MTDSW087_02825</name>
</gene>
<proteinExistence type="predicted"/>
<dbReference type="Proteomes" id="UP000401717">
    <property type="component" value="Unassembled WGS sequence"/>
</dbReference>
<dbReference type="PROSITE" id="PS51556">
    <property type="entry name" value="SAM_MT_MG_PIX"/>
    <property type="match status" value="1"/>
</dbReference>
<keyword evidence="2 8" id="KW-0808">Transferase</keyword>
<evidence type="ECO:0000256" key="5">
    <source>
        <dbReference type="SAM" id="MobiDB-lite"/>
    </source>
</evidence>
<dbReference type="GO" id="GO:0032259">
    <property type="term" value="P:methylation"/>
    <property type="evidence" value="ECO:0007669"/>
    <property type="project" value="UniProtKB-KW"/>
</dbReference>
<dbReference type="GO" id="GO:0046406">
    <property type="term" value="F:magnesium protoporphyrin IX methyltransferase activity"/>
    <property type="evidence" value="ECO:0007669"/>
    <property type="project" value="UniProtKB-UniRule"/>
</dbReference>
<sequence length="301" mass="31634">MAGTTYDARRGELTAYFDRTAAEAWARLTSDAPVSRIRATVRAGRDAMRANLLAWLPEDLAGTRLLDAGCGTGALAVEAARRGAEVVAVDVSPTLVGLARERLPAMPGRGRVEFRVGDMLDPGLGPFDHVVAMDSLIHYSAADIVRALARLAPRTEGSLLFTVAPRTALLTLMHAAGKLFPKADRAPAIVPVTERALRRRIAAEPMLDGFAVARTHRVNSGFYLSNAVALTRIPSPRTRGEGLAPLVGGEPSGREGEGAAQAGSLPASPPHLRLPPRRADDGVVAALSPQAGRGDQGGRPS</sequence>
<reference evidence="8 9" key="1">
    <citation type="submission" date="2019-06" db="EMBL/GenBank/DDBJ databases">
        <authorList>
            <person name="Rodrigo-Torres L."/>
            <person name="Arahal R. D."/>
            <person name="Lucena T."/>
        </authorList>
    </citation>
    <scope>NUCLEOTIDE SEQUENCE [LARGE SCALE GENOMIC DNA]</scope>
    <source>
        <strain evidence="8 9">SW08-7</strain>
    </source>
</reference>
<evidence type="ECO:0000313" key="8">
    <source>
        <dbReference type="EMBL" id="VUF13127.1"/>
    </source>
</evidence>
<dbReference type="Pfam" id="PF03602">
    <property type="entry name" value="Cons_hypoth95"/>
    <property type="match status" value="1"/>
</dbReference>
<dbReference type="Gene3D" id="3.40.50.150">
    <property type="entry name" value="Vaccinia Virus protein VP39"/>
    <property type="match status" value="1"/>
</dbReference>
<dbReference type="GO" id="GO:0015995">
    <property type="term" value="P:chlorophyll biosynthetic process"/>
    <property type="evidence" value="ECO:0007669"/>
    <property type="project" value="UniProtKB-UniRule"/>
</dbReference>
<dbReference type="PANTHER" id="PTHR43464:SF19">
    <property type="entry name" value="UBIQUINONE BIOSYNTHESIS O-METHYLTRANSFERASE, MITOCHONDRIAL"/>
    <property type="match status" value="1"/>
</dbReference>
<feature type="region of interest" description="Disordered" evidence="5">
    <location>
        <begin position="238"/>
        <end position="301"/>
    </location>
</feature>
<dbReference type="InterPro" id="IPR029063">
    <property type="entry name" value="SAM-dependent_MTases_sf"/>
</dbReference>
<dbReference type="RefSeq" id="WP_144764858.1">
    <property type="nucleotide sequence ID" value="NZ_BPQI01000136.1"/>
</dbReference>